<dbReference type="EMBL" id="BLKC01000290">
    <property type="protein sequence ID" value="GFF60294.1"/>
    <property type="molecule type" value="Genomic_DNA"/>
</dbReference>
<evidence type="ECO:0000313" key="1">
    <source>
        <dbReference type="EMBL" id="GFF60294.1"/>
    </source>
</evidence>
<accession>A0A8H3SH25</accession>
<protein>
    <submittedName>
        <fullName evidence="1">Uncharacterized protein</fullName>
    </submittedName>
</protein>
<feature type="non-terminal residue" evidence="1">
    <location>
        <position position="221"/>
    </location>
</feature>
<proteinExistence type="predicted"/>
<dbReference type="AlphaFoldDB" id="A0A8H3SH25"/>
<evidence type="ECO:0000313" key="2">
    <source>
        <dbReference type="Proteomes" id="UP000465221"/>
    </source>
</evidence>
<dbReference type="Proteomes" id="UP000465221">
    <property type="component" value="Unassembled WGS sequence"/>
</dbReference>
<sequence length="221" mass="23967">MALRCSCAIVLGDIFSHRLLHFVVKTGFVLVIADGLVRVNLPVPRHRRPLYGISVRDGDPLLLHFTFKRLGDLLRLIVAPSIGMSLQRRGHLVDPVIGRLPAVSVELGNGLCTNILRLAHDVFKNVEVRSLADARPVDLAQIGHIDEVRFLALGGLDDIAVGVALRFDLGLADFLHEFLHAADDAGLGAAGRHARVGEAMGVDFEPVELVEEEGLEFAGDL</sequence>
<organism evidence="1 2">
    <name type="scientific">Aspergillus udagawae</name>
    <dbReference type="NCBI Taxonomy" id="91492"/>
    <lineage>
        <taxon>Eukaryota</taxon>
        <taxon>Fungi</taxon>
        <taxon>Dikarya</taxon>
        <taxon>Ascomycota</taxon>
        <taxon>Pezizomycotina</taxon>
        <taxon>Eurotiomycetes</taxon>
        <taxon>Eurotiomycetidae</taxon>
        <taxon>Eurotiales</taxon>
        <taxon>Aspergillaceae</taxon>
        <taxon>Aspergillus</taxon>
        <taxon>Aspergillus subgen. Fumigati</taxon>
    </lineage>
</organism>
<comment type="caution">
    <text evidence="1">The sequence shown here is derived from an EMBL/GenBank/DDBJ whole genome shotgun (WGS) entry which is preliminary data.</text>
</comment>
<name>A0A8H3SH25_9EURO</name>
<gene>
    <name evidence="1" type="ORF">IFM46972_11562</name>
</gene>
<reference evidence="1 2" key="1">
    <citation type="submission" date="2020-01" db="EMBL/GenBank/DDBJ databases">
        <title>Draft genome sequence of Aspergillus udagawae IFM 46972.</title>
        <authorList>
            <person name="Takahashi H."/>
            <person name="Yaguchi T."/>
        </authorList>
    </citation>
    <scope>NUCLEOTIDE SEQUENCE [LARGE SCALE GENOMIC DNA]</scope>
    <source>
        <strain evidence="1 2">IFM 46972</strain>
    </source>
</reference>